<reference evidence="11" key="1">
    <citation type="journal article" date="2021" name="Nat. Commun.">
        <title>Genomic analyses provide insights into spinach domestication and the genetic basis of agronomic traits.</title>
        <authorList>
            <person name="Cai X."/>
            <person name="Sun X."/>
            <person name="Xu C."/>
            <person name="Sun H."/>
            <person name="Wang X."/>
            <person name="Ge C."/>
            <person name="Zhang Z."/>
            <person name="Wang Q."/>
            <person name="Fei Z."/>
            <person name="Jiao C."/>
            <person name="Wang Q."/>
        </authorList>
    </citation>
    <scope>NUCLEOTIDE SEQUENCE [LARGE SCALE GENOMIC DNA]</scope>
    <source>
        <strain evidence="11">cv. Varoflay</strain>
    </source>
</reference>
<dbReference type="InterPro" id="IPR044788">
    <property type="entry name" value="X8_dom_prot"/>
</dbReference>
<keyword evidence="4 9" id="KW-0732">Signal</keyword>
<evidence type="ECO:0000259" key="10">
    <source>
        <dbReference type="SMART" id="SM00768"/>
    </source>
</evidence>
<reference evidence="12" key="2">
    <citation type="submission" date="2025-08" db="UniProtKB">
        <authorList>
            <consortium name="RefSeq"/>
        </authorList>
    </citation>
    <scope>IDENTIFICATION</scope>
    <source>
        <tissue evidence="12">Leaf</tissue>
    </source>
</reference>
<dbReference type="FunFam" id="1.20.58.1040:FF:000001">
    <property type="entry name" value="Glucan endo-1,3-beta-glucosidase 4"/>
    <property type="match status" value="1"/>
</dbReference>
<dbReference type="GO" id="GO:0098552">
    <property type="term" value="C:side of membrane"/>
    <property type="evidence" value="ECO:0007669"/>
    <property type="project" value="UniProtKB-KW"/>
</dbReference>
<keyword evidence="7" id="KW-0325">Glycoprotein</keyword>
<evidence type="ECO:0000313" key="12">
    <source>
        <dbReference type="RefSeq" id="XP_021854731.1"/>
    </source>
</evidence>
<organism evidence="11 12">
    <name type="scientific">Spinacia oleracea</name>
    <name type="common">Spinach</name>
    <dbReference type="NCBI Taxonomy" id="3562"/>
    <lineage>
        <taxon>Eukaryota</taxon>
        <taxon>Viridiplantae</taxon>
        <taxon>Streptophyta</taxon>
        <taxon>Embryophyta</taxon>
        <taxon>Tracheophyta</taxon>
        <taxon>Spermatophyta</taxon>
        <taxon>Magnoliopsida</taxon>
        <taxon>eudicotyledons</taxon>
        <taxon>Gunneridae</taxon>
        <taxon>Pentapetalae</taxon>
        <taxon>Caryophyllales</taxon>
        <taxon>Chenopodiaceae</taxon>
        <taxon>Chenopodioideae</taxon>
        <taxon>Anserineae</taxon>
        <taxon>Spinacia</taxon>
    </lineage>
</organism>
<evidence type="ECO:0000256" key="1">
    <source>
        <dbReference type="ARBA" id="ARBA00004609"/>
    </source>
</evidence>
<evidence type="ECO:0000256" key="3">
    <source>
        <dbReference type="ARBA" id="ARBA00022622"/>
    </source>
</evidence>
<dbReference type="InterPro" id="IPR012946">
    <property type="entry name" value="X8"/>
</dbReference>
<keyword evidence="8" id="KW-0449">Lipoprotein</keyword>
<keyword evidence="6" id="KW-1015">Disulfide bond</keyword>
<evidence type="ECO:0000256" key="5">
    <source>
        <dbReference type="ARBA" id="ARBA00023136"/>
    </source>
</evidence>
<dbReference type="GeneID" id="110794086"/>
<comment type="subcellular location">
    <subcellularLocation>
        <location evidence="1">Cell membrane</location>
        <topology evidence="1">Lipid-anchor</topology>
        <topology evidence="1">GPI-anchor</topology>
    </subcellularLocation>
</comment>
<proteinExistence type="predicted"/>
<evidence type="ECO:0000256" key="9">
    <source>
        <dbReference type="SAM" id="SignalP"/>
    </source>
</evidence>
<dbReference type="SMART" id="SM00768">
    <property type="entry name" value="X8"/>
    <property type="match status" value="1"/>
</dbReference>
<dbReference type="PANTHER" id="PTHR31044">
    <property type="entry name" value="BETA-1,3 GLUCANASE"/>
    <property type="match status" value="1"/>
</dbReference>
<dbReference type="OrthoDB" id="2019109at2759"/>
<name>A0A9R0ISX7_SPIOL</name>
<dbReference type="Pfam" id="PF07983">
    <property type="entry name" value="X8"/>
    <property type="match status" value="1"/>
</dbReference>
<feature type="signal peptide" evidence="9">
    <location>
        <begin position="1"/>
        <end position="24"/>
    </location>
</feature>
<dbReference type="Proteomes" id="UP000813463">
    <property type="component" value="Chromosome 2"/>
</dbReference>
<evidence type="ECO:0000256" key="6">
    <source>
        <dbReference type="ARBA" id="ARBA00023157"/>
    </source>
</evidence>
<evidence type="ECO:0000313" key="11">
    <source>
        <dbReference type="Proteomes" id="UP000813463"/>
    </source>
</evidence>
<dbReference type="AlphaFoldDB" id="A0A9R0ISX7"/>
<keyword evidence="3" id="KW-0336">GPI-anchor</keyword>
<sequence>MAWNLLLPLLLLLLLLLVVPNISGDDNDGEDDPGQQWCVADVQTPDNELESAINWACGQQDVKCSMIQENQPCYQPNTTKDHADFVFNSYFQNHKNKGGNCYFNGAAIITEKDPSHDNCHFEYLPSN</sequence>
<dbReference type="RefSeq" id="XP_021854731.1">
    <property type="nucleotide sequence ID" value="XM_021999039.2"/>
</dbReference>
<dbReference type="GO" id="GO:0009506">
    <property type="term" value="C:plasmodesma"/>
    <property type="evidence" value="ECO:0007669"/>
    <property type="project" value="UniProtKB-ARBA"/>
</dbReference>
<feature type="domain" description="X8" evidence="10">
    <location>
        <begin position="36"/>
        <end position="121"/>
    </location>
</feature>
<gene>
    <name evidence="12" type="primary">LOC110794086</name>
</gene>
<protein>
    <submittedName>
        <fullName evidence="12">Glucan endo-1,3-beta-glucosidase 4-like</fullName>
    </submittedName>
</protein>
<accession>A0A9R0ISX7</accession>
<keyword evidence="2" id="KW-1003">Cell membrane</keyword>
<evidence type="ECO:0000256" key="8">
    <source>
        <dbReference type="ARBA" id="ARBA00023288"/>
    </source>
</evidence>
<keyword evidence="11" id="KW-1185">Reference proteome</keyword>
<evidence type="ECO:0000256" key="2">
    <source>
        <dbReference type="ARBA" id="ARBA00022475"/>
    </source>
</evidence>
<dbReference type="PANTHER" id="PTHR31044:SF35">
    <property type="entry name" value="GLUCAN ENDO-1,3-BETA-GLUCOSIDASE 4-LIKE"/>
    <property type="match status" value="1"/>
</dbReference>
<evidence type="ECO:0000256" key="7">
    <source>
        <dbReference type="ARBA" id="ARBA00023180"/>
    </source>
</evidence>
<dbReference type="GO" id="GO:0005886">
    <property type="term" value="C:plasma membrane"/>
    <property type="evidence" value="ECO:0007669"/>
    <property type="project" value="UniProtKB-SubCell"/>
</dbReference>
<keyword evidence="5" id="KW-0472">Membrane</keyword>
<feature type="chain" id="PRO_5040431985" evidence="9">
    <location>
        <begin position="25"/>
        <end position="127"/>
    </location>
</feature>
<dbReference type="KEGG" id="soe:110794086"/>
<dbReference type="Gene3D" id="1.20.58.1040">
    <property type="match status" value="1"/>
</dbReference>
<evidence type="ECO:0000256" key="4">
    <source>
        <dbReference type="ARBA" id="ARBA00022729"/>
    </source>
</evidence>